<sequence length="274" mass="29675">MTCRKTYIREVARQLSGFLATGNAEDLIACLVAESNLPGPRANRDLAAAFADAVREYAAADENDCRALWSLCTELACVSPEDAPAGDPHEFLPLCGVLGIAAIGAVAPAFTGMALAQLQDASLDPRRRVREAVALGVCDLLVARQEETVAGLEGWVESGSWLPMRAAAAGIAESDLQAEPELAEAALRLHRKILIRVYTAGERQSEAFVALRKALGYTLGRVVAALPGIGFEYLRQLAALDDQDVRWIVRENLERDALRQQYPETVRHIRANLA</sequence>
<reference evidence="2" key="1">
    <citation type="submission" date="2020-05" db="EMBL/GenBank/DDBJ databases">
        <title>The first insight into the ecology of ammonia-tolerant syntrophic propionate oxidizing bacteria.</title>
        <authorList>
            <person name="Singh A."/>
            <person name="Schnurer A."/>
            <person name="Westerholm M."/>
        </authorList>
    </citation>
    <scope>NUCLEOTIDE SEQUENCE</scope>
    <source>
        <strain evidence="2">MAG54</strain>
    </source>
</reference>
<keyword evidence="1" id="KW-0812">Transmembrane</keyword>
<name>A0A8T7H172_9EURY</name>
<evidence type="ECO:0000313" key="3">
    <source>
        <dbReference type="Proteomes" id="UP000737555"/>
    </source>
</evidence>
<dbReference type="GeneID" id="13355836"/>
<keyword evidence="1" id="KW-1133">Transmembrane helix</keyword>
<organism evidence="2 3">
    <name type="scientific">Methanoculleus bourgensis</name>
    <dbReference type="NCBI Taxonomy" id="83986"/>
    <lineage>
        <taxon>Archaea</taxon>
        <taxon>Methanobacteriati</taxon>
        <taxon>Methanobacteriota</taxon>
        <taxon>Stenosarchaea group</taxon>
        <taxon>Methanomicrobia</taxon>
        <taxon>Methanomicrobiales</taxon>
        <taxon>Methanomicrobiaceae</taxon>
        <taxon>Methanoculleus</taxon>
    </lineage>
</organism>
<dbReference type="RefSeq" id="WP_014867296.1">
    <property type="nucleotide sequence ID" value="NZ_DAIMMY010000035.1"/>
</dbReference>
<dbReference type="EMBL" id="JABMJE010000059">
    <property type="protein sequence ID" value="NQS78151.1"/>
    <property type="molecule type" value="Genomic_DNA"/>
</dbReference>
<comment type="caution">
    <text evidence="2">The sequence shown here is derived from an EMBL/GenBank/DDBJ whole genome shotgun (WGS) entry which is preliminary data.</text>
</comment>
<evidence type="ECO:0000313" key="2">
    <source>
        <dbReference type="EMBL" id="NQS78151.1"/>
    </source>
</evidence>
<gene>
    <name evidence="2" type="ORF">HQQ74_05505</name>
</gene>
<evidence type="ECO:0000256" key="1">
    <source>
        <dbReference type="SAM" id="Phobius"/>
    </source>
</evidence>
<proteinExistence type="predicted"/>
<dbReference type="AlphaFoldDB" id="A0A8T7H172"/>
<accession>A0A8T7H172</accession>
<evidence type="ECO:0008006" key="4">
    <source>
        <dbReference type="Google" id="ProtNLM"/>
    </source>
</evidence>
<protein>
    <recommendedName>
        <fullName evidence="4">HEAT repeat domain-containing protein</fullName>
    </recommendedName>
</protein>
<dbReference type="OMA" id="LGYCWSV"/>
<dbReference type="Proteomes" id="UP000737555">
    <property type="component" value="Unassembled WGS sequence"/>
</dbReference>
<keyword evidence="1" id="KW-0472">Membrane</keyword>
<feature type="transmembrane region" description="Helical" evidence="1">
    <location>
        <begin position="91"/>
        <end position="118"/>
    </location>
</feature>